<comment type="caution">
    <text evidence="3">The sequence shown here is derived from an EMBL/GenBank/DDBJ whole genome shotgun (WGS) entry which is preliminary data.</text>
</comment>
<feature type="chain" id="PRO_5047089886" description="Inhibitor I9 domain-containing protein" evidence="1">
    <location>
        <begin position="27"/>
        <end position="125"/>
    </location>
</feature>
<reference evidence="3 4" key="1">
    <citation type="submission" date="2023-04" db="EMBL/GenBank/DDBJ databases">
        <title>Genome of Basidiobolus ranarum AG-B5.</title>
        <authorList>
            <person name="Stajich J.E."/>
            <person name="Carter-House D."/>
            <person name="Gryganskyi A."/>
        </authorList>
    </citation>
    <scope>NUCLEOTIDE SEQUENCE [LARGE SCALE GENOMIC DNA]</scope>
    <source>
        <strain evidence="3 4">AG-B5</strain>
    </source>
</reference>
<evidence type="ECO:0000313" key="3">
    <source>
        <dbReference type="EMBL" id="KAK9767107.1"/>
    </source>
</evidence>
<accession>A0ABR2X075</accession>
<dbReference type="Gene3D" id="3.30.70.80">
    <property type="entry name" value="Peptidase S8 propeptide/proteinase inhibitor I9"/>
    <property type="match status" value="1"/>
</dbReference>
<name>A0ABR2X075_9FUNG</name>
<evidence type="ECO:0000313" key="4">
    <source>
        <dbReference type="Proteomes" id="UP001479436"/>
    </source>
</evidence>
<dbReference type="InterPro" id="IPR010259">
    <property type="entry name" value="S8pro/Inhibitor_I9"/>
</dbReference>
<organism evidence="3 4">
    <name type="scientific">Basidiobolus ranarum</name>
    <dbReference type="NCBI Taxonomy" id="34480"/>
    <lineage>
        <taxon>Eukaryota</taxon>
        <taxon>Fungi</taxon>
        <taxon>Fungi incertae sedis</taxon>
        <taxon>Zoopagomycota</taxon>
        <taxon>Entomophthoromycotina</taxon>
        <taxon>Basidiobolomycetes</taxon>
        <taxon>Basidiobolales</taxon>
        <taxon>Basidiobolaceae</taxon>
        <taxon>Basidiobolus</taxon>
    </lineage>
</organism>
<dbReference type="EMBL" id="JASJQH010000101">
    <property type="protein sequence ID" value="KAK9767107.1"/>
    <property type="molecule type" value="Genomic_DNA"/>
</dbReference>
<evidence type="ECO:0000256" key="1">
    <source>
        <dbReference type="SAM" id="SignalP"/>
    </source>
</evidence>
<sequence length="125" mass="14143">MSNIKQFLFFILASLFSLLYIDAVNGKACASSNPEDHRYIVLLKKNHSSEQFETYLKARIDTYNQSANICFTNSFETLADMKDTHIYLARITDQIVNELKNRADVESVEKDGIVTITDPKPTGSS</sequence>
<gene>
    <name evidence="3" type="ORF">K7432_003336</name>
</gene>
<keyword evidence="1" id="KW-0732">Signal</keyword>
<keyword evidence="4" id="KW-1185">Reference proteome</keyword>
<dbReference type="Pfam" id="PF05922">
    <property type="entry name" value="Inhibitor_I9"/>
    <property type="match status" value="1"/>
</dbReference>
<dbReference type="InterPro" id="IPR037045">
    <property type="entry name" value="S8pro/Inhibitor_I9_sf"/>
</dbReference>
<dbReference type="SUPFAM" id="SSF54897">
    <property type="entry name" value="Protease propeptides/inhibitors"/>
    <property type="match status" value="1"/>
</dbReference>
<evidence type="ECO:0000259" key="2">
    <source>
        <dbReference type="Pfam" id="PF05922"/>
    </source>
</evidence>
<dbReference type="Proteomes" id="UP001479436">
    <property type="component" value="Unassembled WGS sequence"/>
</dbReference>
<proteinExistence type="predicted"/>
<feature type="domain" description="Inhibitor I9" evidence="2">
    <location>
        <begin position="38"/>
        <end position="116"/>
    </location>
</feature>
<feature type="signal peptide" evidence="1">
    <location>
        <begin position="1"/>
        <end position="26"/>
    </location>
</feature>
<protein>
    <recommendedName>
        <fullName evidence="2">Inhibitor I9 domain-containing protein</fullName>
    </recommendedName>
</protein>